<comment type="similarity">
    <text evidence="1">Belongs to the transposase 11 family.</text>
</comment>
<evidence type="ECO:0000256" key="1">
    <source>
        <dbReference type="ARBA" id="ARBA00010075"/>
    </source>
</evidence>
<evidence type="ECO:0000313" key="15">
    <source>
        <dbReference type="EMBL" id="SQH76828.1"/>
    </source>
</evidence>
<evidence type="ECO:0000313" key="9">
    <source>
        <dbReference type="EMBL" id="SQH75560.1"/>
    </source>
</evidence>
<dbReference type="SUPFAM" id="SSF53098">
    <property type="entry name" value="Ribonuclease H-like"/>
    <property type="match status" value="1"/>
</dbReference>
<dbReference type="KEGG" id="sbk:SHEWBE_2126"/>
<keyword evidence="4" id="KW-0233">DNA recombination</keyword>
<dbReference type="EMBL" id="LS483452">
    <property type="protein sequence ID" value="SQH75653.1"/>
    <property type="molecule type" value="Genomic_DNA"/>
</dbReference>
<evidence type="ECO:0000256" key="2">
    <source>
        <dbReference type="ARBA" id="ARBA00022578"/>
    </source>
</evidence>
<dbReference type="EMBL" id="LS483452">
    <property type="protein sequence ID" value="SQH76478.1"/>
    <property type="molecule type" value="Genomic_DNA"/>
</dbReference>
<dbReference type="EMBL" id="LS483452">
    <property type="protein sequence ID" value="SQH75560.1"/>
    <property type="molecule type" value="Genomic_DNA"/>
</dbReference>
<dbReference type="KEGG" id="sbk:SHEWBE_2515"/>
<reference evidence="6" key="2">
    <citation type="submission" date="2018-06" db="EMBL/GenBank/DDBJ databases">
        <authorList>
            <person name="Zhirakovskaya E."/>
        </authorList>
    </citation>
    <scope>NUCLEOTIDE SEQUENCE [LARGE SCALE GENOMIC DNA]</scope>
    <source>
        <strain evidence="6">DB21MT-2</strain>
    </source>
</reference>
<proteinExistence type="inferred from homology"/>
<dbReference type="KEGG" id="sbk:SHEWBE_3259"/>
<dbReference type="KEGG" id="sbk:SHEWBE_1637"/>
<dbReference type="InterPro" id="IPR047952">
    <property type="entry name" value="Transpos_IS4"/>
</dbReference>
<evidence type="ECO:0000313" key="14">
    <source>
        <dbReference type="EMBL" id="SQH76478.1"/>
    </source>
</evidence>
<dbReference type="EMBL" id="LS483452">
    <property type="protein sequence ID" value="SQH76828.1"/>
    <property type="molecule type" value="Genomic_DNA"/>
</dbReference>
<dbReference type="KEGG" id="sbk:SHEWBE_1188"/>
<keyword evidence="2" id="KW-0815">Transposition</keyword>
<gene>
    <name evidence="6" type="ORF">SHEWBE_0485</name>
    <name evidence="7" type="ORF">SHEWBE_1188</name>
    <name evidence="8" type="ORF">SHEWBE_1432</name>
    <name evidence="9" type="ORF">SHEWBE_1594</name>
    <name evidence="10" type="ORF">SHEWBE_1637</name>
    <name evidence="11" type="ORF">SHEWBE_1687</name>
    <name evidence="12" type="ORF">SHEWBE_2126</name>
    <name evidence="13" type="ORF">SHEWBE_2302</name>
    <name evidence="14" type="ORF">SHEWBE_2515</name>
    <name evidence="15" type="ORF">SHEWBE_2865</name>
    <name evidence="16" type="ORF">SHEWBE_3259</name>
    <name evidence="17" type="ORF">SHEWBE_3511</name>
</gene>
<protein>
    <submittedName>
        <fullName evidence="6">Transposase</fullName>
    </submittedName>
</protein>
<sequence>MNFNAISTQLTSVLNSCNITQLAKECHFMQRMRNISPMQLVLAMLNTLGTRTNINLADIHKNLCSEHNIGISYKPFHNKLKKPELTQLLRTITEQAANQWLLGLVHQILPSEYPFKSIEAHDGSSLKLHIGLTKEFPGRFTKTHPAAMELHVTMDLMSGNYNYLGISPDSESERHYNPFAYEIQDTLLLMDAGYFNIDYCYQADKHGGHIIMRTNGKINPDIEAAFDGQGFAIKGLVGKKLKQLKLHREQIIDLDVQWKSKPGTHRLIAFWDRNKSAIGYLITNLKRAQFGADKVSKLYGLRWQIELFFKELKSYSGLKTFNTRDKSIAESLVWASMLTLLLKRFIARASGLIHQVTISTQKVARCANDWLPNILKALLSGREYRIKKTLRKWCRYFSEYACRAHPKRDNQTLFVQLTETHA</sequence>
<dbReference type="KEGG" id="sbk:SHEWBE_2865"/>
<dbReference type="RefSeq" id="WP_172605629.1">
    <property type="nucleotide sequence ID" value="NZ_LS483452.1"/>
</dbReference>
<dbReference type="EMBL" id="LS483452">
    <property type="protein sequence ID" value="SQH75157.1"/>
    <property type="molecule type" value="Genomic_DNA"/>
</dbReference>
<dbReference type="KEGG" id="sbk:SHEWBE_3511"/>
<dbReference type="PANTHER" id="PTHR33258:SF1">
    <property type="entry name" value="TRANSPOSASE INSL FOR INSERTION SEQUENCE ELEMENT IS186A-RELATED"/>
    <property type="match status" value="1"/>
</dbReference>
<dbReference type="EMBL" id="LS483452">
    <property type="protein sequence ID" value="SQH74474.1"/>
    <property type="molecule type" value="Genomic_DNA"/>
</dbReference>
<dbReference type="EMBL" id="LS483452">
    <property type="protein sequence ID" value="SQH76265.1"/>
    <property type="molecule type" value="Genomic_DNA"/>
</dbReference>
<dbReference type="EMBL" id="LS483452">
    <property type="protein sequence ID" value="SQH76092.1"/>
    <property type="molecule type" value="Genomic_DNA"/>
</dbReference>
<dbReference type="GO" id="GO:0004803">
    <property type="term" value="F:transposase activity"/>
    <property type="evidence" value="ECO:0007669"/>
    <property type="project" value="InterPro"/>
</dbReference>
<dbReference type="KEGG" id="sbk:SHEWBE_1594"/>
<evidence type="ECO:0000313" key="8">
    <source>
        <dbReference type="EMBL" id="SQH75398.1"/>
    </source>
</evidence>
<dbReference type="InterPro" id="IPR012337">
    <property type="entry name" value="RNaseH-like_sf"/>
</dbReference>
<dbReference type="KEGG" id="sbk:SHEWBE_0485"/>
<dbReference type="EMBL" id="LS483452">
    <property type="protein sequence ID" value="SQH75603.1"/>
    <property type="molecule type" value="Genomic_DNA"/>
</dbReference>
<dbReference type="GO" id="GO:0003677">
    <property type="term" value="F:DNA binding"/>
    <property type="evidence" value="ECO:0007669"/>
    <property type="project" value="UniProtKB-KW"/>
</dbReference>
<evidence type="ECO:0000313" key="13">
    <source>
        <dbReference type="EMBL" id="SQH76265.1"/>
    </source>
</evidence>
<dbReference type="EMBL" id="LS483452">
    <property type="protein sequence ID" value="SQH75398.1"/>
    <property type="molecule type" value="Genomic_DNA"/>
</dbReference>
<feature type="domain" description="Transposase IS4-like" evidence="5">
    <location>
        <begin position="116"/>
        <end position="342"/>
    </location>
</feature>
<dbReference type="EMBL" id="LS483452">
    <property type="protein sequence ID" value="SQH77474.1"/>
    <property type="molecule type" value="Genomic_DNA"/>
</dbReference>
<evidence type="ECO:0000313" key="11">
    <source>
        <dbReference type="EMBL" id="SQH75653.1"/>
    </source>
</evidence>
<accession>A0A330LYI0</accession>
<dbReference type="PANTHER" id="PTHR33258">
    <property type="entry name" value="TRANSPOSASE INSL FOR INSERTION SEQUENCE ELEMENT IS186A-RELATED"/>
    <property type="match status" value="1"/>
</dbReference>
<evidence type="ECO:0000313" key="16">
    <source>
        <dbReference type="EMBL" id="SQH77222.1"/>
    </source>
</evidence>
<evidence type="ECO:0000313" key="17">
    <source>
        <dbReference type="EMBL" id="SQH77474.1"/>
    </source>
</evidence>
<evidence type="ECO:0000313" key="10">
    <source>
        <dbReference type="EMBL" id="SQH75603.1"/>
    </source>
</evidence>
<dbReference type="EMBL" id="LS483452">
    <property type="protein sequence ID" value="SQH77222.1"/>
    <property type="molecule type" value="Genomic_DNA"/>
</dbReference>
<evidence type="ECO:0000259" key="5">
    <source>
        <dbReference type="Pfam" id="PF01609"/>
    </source>
</evidence>
<evidence type="ECO:0000313" key="6">
    <source>
        <dbReference type="EMBL" id="SQH74474.1"/>
    </source>
</evidence>
<dbReference type="GO" id="GO:0006313">
    <property type="term" value="P:DNA transposition"/>
    <property type="evidence" value="ECO:0007669"/>
    <property type="project" value="InterPro"/>
</dbReference>
<reference evidence="18" key="1">
    <citation type="submission" date="2018-06" db="EMBL/GenBank/DDBJ databases">
        <authorList>
            <person name="Cea G.-C."/>
            <person name="William W."/>
        </authorList>
    </citation>
    <scope>NUCLEOTIDE SEQUENCE [LARGE SCALE GENOMIC DNA]</scope>
    <source>
        <strain evidence="18">DB21MT-2</strain>
    </source>
</reference>
<dbReference type="Pfam" id="PF01609">
    <property type="entry name" value="DDE_Tnp_1"/>
    <property type="match status" value="1"/>
</dbReference>
<dbReference type="NCBIfam" id="NF033592">
    <property type="entry name" value="transpos_IS4_1"/>
    <property type="match status" value="1"/>
</dbReference>
<dbReference type="Proteomes" id="UP000250123">
    <property type="component" value="Chromosome SHEWBE"/>
</dbReference>
<evidence type="ECO:0000256" key="4">
    <source>
        <dbReference type="ARBA" id="ARBA00023172"/>
    </source>
</evidence>
<organism evidence="6 18">
    <name type="scientific">Shewanella benthica</name>
    <dbReference type="NCBI Taxonomy" id="43661"/>
    <lineage>
        <taxon>Bacteria</taxon>
        <taxon>Pseudomonadati</taxon>
        <taxon>Pseudomonadota</taxon>
        <taxon>Gammaproteobacteria</taxon>
        <taxon>Alteromonadales</taxon>
        <taxon>Shewanellaceae</taxon>
        <taxon>Shewanella</taxon>
    </lineage>
</organism>
<evidence type="ECO:0000313" key="7">
    <source>
        <dbReference type="EMBL" id="SQH75157.1"/>
    </source>
</evidence>
<evidence type="ECO:0000313" key="12">
    <source>
        <dbReference type="EMBL" id="SQH76092.1"/>
    </source>
</evidence>
<keyword evidence="3" id="KW-0238">DNA-binding</keyword>
<name>A0A330LYI0_9GAMM</name>
<evidence type="ECO:0000256" key="3">
    <source>
        <dbReference type="ARBA" id="ARBA00023125"/>
    </source>
</evidence>
<dbReference type="AlphaFoldDB" id="A0A330LYI0"/>
<dbReference type="KEGG" id="sbk:SHEWBE_2302"/>
<dbReference type="KEGG" id="sbk:SHEWBE_1687"/>
<dbReference type="KEGG" id="sbk:SHEWBE_1432"/>
<dbReference type="InterPro" id="IPR002559">
    <property type="entry name" value="Transposase_11"/>
</dbReference>
<evidence type="ECO:0000313" key="18">
    <source>
        <dbReference type="Proteomes" id="UP000250123"/>
    </source>
</evidence>